<proteinExistence type="predicted"/>
<feature type="transmembrane region" description="Helical" evidence="1">
    <location>
        <begin position="47"/>
        <end position="70"/>
    </location>
</feature>
<evidence type="ECO:0008006" key="4">
    <source>
        <dbReference type="Google" id="ProtNLM"/>
    </source>
</evidence>
<keyword evidence="1" id="KW-1133">Transmembrane helix</keyword>
<dbReference type="AlphaFoldDB" id="A0A7X0IKR8"/>
<keyword evidence="1" id="KW-0812">Transmembrane</keyword>
<name>A0A7X0IKR8_9ACTN</name>
<dbReference type="Proteomes" id="UP000555564">
    <property type="component" value="Unassembled WGS sequence"/>
</dbReference>
<dbReference type="InterPro" id="IPR025557">
    <property type="entry name" value="DUF4282"/>
</dbReference>
<feature type="transmembrane region" description="Helical" evidence="1">
    <location>
        <begin position="20"/>
        <end position="41"/>
    </location>
</feature>
<evidence type="ECO:0000313" key="2">
    <source>
        <dbReference type="EMBL" id="MBB6476971.1"/>
    </source>
</evidence>
<evidence type="ECO:0000313" key="3">
    <source>
        <dbReference type="Proteomes" id="UP000555564"/>
    </source>
</evidence>
<sequence>MTRLFDLSFDNYVTTSIIKVLFVAAVVAETIWALTTLVSAFNAGPTFGLLALFLVPLGWLLAVLLTRVWMELLIVIFKIKEDLGAIRGNGGF</sequence>
<keyword evidence="3" id="KW-1185">Reference proteome</keyword>
<comment type="caution">
    <text evidence="2">The sequence shown here is derived from an EMBL/GenBank/DDBJ whole genome shotgun (WGS) entry which is preliminary data.</text>
</comment>
<organism evidence="2 3">
    <name type="scientific">Sphaerisporangium rubeum</name>
    <dbReference type="NCBI Taxonomy" id="321317"/>
    <lineage>
        <taxon>Bacteria</taxon>
        <taxon>Bacillati</taxon>
        <taxon>Actinomycetota</taxon>
        <taxon>Actinomycetes</taxon>
        <taxon>Streptosporangiales</taxon>
        <taxon>Streptosporangiaceae</taxon>
        <taxon>Sphaerisporangium</taxon>
    </lineage>
</organism>
<dbReference type="RefSeq" id="WP_184987353.1">
    <property type="nucleotide sequence ID" value="NZ_BAAALO010000006.1"/>
</dbReference>
<reference evidence="2 3" key="1">
    <citation type="submission" date="2020-08" db="EMBL/GenBank/DDBJ databases">
        <title>Sequencing the genomes of 1000 actinobacteria strains.</title>
        <authorList>
            <person name="Klenk H.-P."/>
        </authorList>
    </citation>
    <scope>NUCLEOTIDE SEQUENCE [LARGE SCALE GENOMIC DNA]</scope>
    <source>
        <strain evidence="2 3">DSM 44936</strain>
    </source>
</reference>
<accession>A0A7X0IKR8</accession>
<dbReference type="EMBL" id="JACHIU010000001">
    <property type="protein sequence ID" value="MBB6476971.1"/>
    <property type="molecule type" value="Genomic_DNA"/>
</dbReference>
<protein>
    <recommendedName>
        <fullName evidence="4">DUF4282 domain-containing protein</fullName>
    </recommendedName>
</protein>
<dbReference type="Pfam" id="PF14110">
    <property type="entry name" value="DUF4282"/>
    <property type="match status" value="1"/>
</dbReference>
<evidence type="ECO:0000256" key="1">
    <source>
        <dbReference type="SAM" id="Phobius"/>
    </source>
</evidence>
<keyword evidence="1" id="KW-0472">Membrane</keyword>
<gene>
    <name evidence="2" type="ORF">BJ992_006402</name>
</gene>